<accession>A0A9D4KU95</accession>
<evidence type="ECO:0000313" key="1">
    <source>
        <dbReference type="EMBL" id="KAH3845186.1"/>
    </source>
</evidence>
<reference evidence="1" key="2">
    <citation type="submission" date="2020-11" db="EMBL/GenBank/DDBJ databases">
        <authorList>
            <person name="McCartney M.A."/>
            <person name="Auch B."/>
            <person name="Kono T."/>
            <person name="Mallez S."/>
            <person name="Becker A."/>
            <person name="Gohl D.M."/>
            <person name="Silverstein K.A.T."/>
            <person name="Koren S."/>
            <person name="Bechman K.B."/>
            <person name="Herman A."/>
            <person name="Abrahante J.E."/>
            <person name="Garbe J."/>
        </authorList>
    </citation>
    <scope>NUCLEOTIDE SEQUENCE</scope>
    <source>
        <strain evidence="1">Duluth1</strain>
        <tissue evidence="1">Whole animal</tissue>
    </source>
</reference>
<name>A0A9D4KU95_DREPO</name>
<sequence>MIPIKQYDLENNNVFINTTERNGVFTYTTESDNILNNTLGPTGANYANYTRGNIPREESVVSVPGDISYVNTTPMILLTSTEEVVSESFDNSAKQTLNTRYLQQSAGSSLSPMRSSIP</sequence>
<protein>
    <submittedName>
        <fullName evidence="1">Uncharacterized protein</fullName>
    </submittedName>
</protein>
<gene>
    <name evidence="1" type="ORF">DPMN_087461</name>
</gene>
<dbReference type="AlphaFoldDB" id="A0A9D4KU95"/>
<proteinExistence type="predicted"/>
<evidence type="ECO:0000313" key="2">
    <source>
        <dbReference type="Proteomes" id="UP000828390"/>
    </source>
</evidence>
<dbReference type="EMBL" id="JAIWYP010000003">
    <property type="protein sequence ID" value="KAH3845186.1"/>
    <property type="molecule type" value="Genomic_DNA"/>
</dbReference>
<keyword evidence="2" id="KW-1185">Reference proteome</keyword>
<reference evidence="1" key="1">
    <citation type="journal article" date="2019" name="bioRxiv">
        <title>The Genome of the Zebra Mussel, Dreissena polymorpha: A Resource for Invasive Species Research.</title>
        <authorList>
            <person name="McCartney M.A."/>
            <person name="Auch B."/>
            <person name="Kono T."/>
            <person name="Mallez S."/>
            <person name="Zhang Y."/>
            <person name="Obille A."/>
            <person name="Becker A."/>
            <person name="Abrahante J.E."/>
            <person name="Garbe J."/>
            <person name="Badalamenti J.P."/>
            <person name="Herman A."/>
            <person name="Mangelson H."/>
            <person name="Liachko I."/>
            <person name="Sullivan S."/>
            <person name="Sone E.D."/>
            <person name="Koren S."/>
            <person name="Silverstein K.A.T."/>
            <person name="Beckman K.B."/>
            <person name="Gohl D.M."/>
        </authorList>
    </citation>
    <scope>NUCLEOTIDE SEQUENCE</scope>
    <source>
        <strain evidence="1">Duluth1</strain>
        <tissue evidence="1">Whole animal</tissue>
    </source>
</reference>
<comment type="caution">
    <text evidence="1">The sequence shown here is derived from an EMBL/GenBank/DDBJ whole genome shotgun (WGS) entry which is preliminary data.</text>
</comment>
<organism evidence="1 2">
    <name type="scientific">Dreissena polymorpha</name>
    <name type="common">Zebra mussel</name>
    <name type="synonym">Mytilus polymorpha</name>
    <dbReference type="NCBI Taxonomy" id="45954"/>
    <lineage>
        <taxon>Eukaryota</taxon>
        <taxon>Metazoa</taxon>
        <taxon>Spiralia</taxon>
        <taxon>Lophotrochozoa</taxon>
        <taxon>Mollusca</taxon>
        <taxon>Bivalvia</taxon>
        <taxon>Autobranchia</taxon>
        <taxon>Heteroconchia</taxon>
        <taxon>Euheterodonta</taxon>
        <taxon>Imparidentia</taxon>
        <taxon>Neoheterodontei</taxon>
        <taxon>Myida</taxon>
        <taxon>Dreissenoidea</taxon>
        <taxon>Dreissenidae</taxon>
        <taxon>Dreissena</taxon>
    </lineage>
</organism>
<dbReference type="Proteomes" id="UP000828390">
    <property type="component" value="Unassembled WGS sequence"/>
</dbReference>